<dbReference type="PANTHER" id="PTHR31303">
    <property type="entry name" value="CTP-DEPENDENT DIACYLGLYCEROL KINASE 1"/>
    <property type="match status" value="1"/>
</dbReference>
<dbReference type="PANTHER" id="PTHR31303:SF1">
    <property type="entry name" value="CTP-DEPENDENT DIACYLGLYCEROL KINASE 1"/>
    <property type="match status" value="1"/>
</dbReference>
<comment type="caution">
    <text evidence="2">The sequence shown here is derived from an EMBL/GenBank/DDBJ whole genome shotgun (WGS) entry which is preliminary data.</text>
</comment>
<dbReference type="Proteomes" id="UP001189429">
    <property type="component" value="Unassembled WGS sequence"/>
</dbReference>
<sequence>HGVQLPRPGPRARPAMASRPYCKVWAATQDDPVSESFLTAYMVGLSVAALALIIRIKSLRPKDLSTLLEQAGVAIDKVAKTSREIERKTFHLAGLLVPLIHQMLLMFGATHRFCMGIVWSITVVGWTCDLARVHVPFVQRHWPLKSILRDSEKDQLSGGSYFSLGCTLAVAAQPSRLAMTSVIFLVLGDMSAALIGRSFGKSIFKVGIGPEGKKSVEGSAAMFLVCFVFGCTIFSQVHLREYAVFTAALVATLAELYTPFGLNDNMPDVDVLAGIALTFGFQRTYSCEPSRNPLHWHSR</sequence>
<feature type="non-terminal residue" evidence="2">
    <location>
        <position position="1"/>
    </location>
</feature>
<gene>
    <name evidence="2" type="ORF">PCOR1329_LOCUS70010</name>
</gene>
<organism evidence="2 3">
    <name type="scientific">Prorocentrum cordatum</name>
    <dbReference type="NCBI Taxonomy" id="2364126"/>
    <lineage>
        <taxon>Eukaryota</taxon>
        <taxon>Sar</taxon>
        <taxon>Alveolata</taxon>
        <taxon>Dinophyceae</taxon>
        <taxon>Prorocentrales</taxon>
        <taxon>Prorocentraceae</taxon>
        <taxon>Prorocentrum</taxon>
    </lineage>
</organism>
<evidence type="ECO:0000313" key="3">
    <source>
        <dbReference type="Proteomes" id="UP001189429"/>
    </source>
</evidence>
<keyword evidence="1" id="KW-0812">Transmembrane</keyword>
<accession>A0ABN9WVW5</accession>
<keyword evidence="1" id="KW-0472">Membrane</keyword>
<proteinExistence type="predicted"/>
<dbReference type="InterPro" id="IPR037997">
    <property type="entry name" value="Dgk1-like"/>
</dbReference>
<feature type="transmembrane region" description="Helical" evidence="1">
    <location>
        <begin position="38"/>
        <end position="56"/>
    </location>
</feature>
<protein>
    <recommendedName>
        <fullName evidence="4">Dolichol kinase</fullName>
    </recommendedName>
</protein>
<evidence type="ECO:0000256" key="1">
    <source>
        <dbReference type="SAM" id="Phobius"/>
    </source>
</evidence>
<reference evidence="2" key="1">
    <citation type="submission" date="2023-10" db="EMBL/GenBank/DDBJ databases">
        <authorList>
            <person name="Chen Y."/>
            <person name="Shah S."/>
            <person name="Dougan E. K."/>
            <person name="Thang M."/>
            <person name="Chan C."/>
        </authorList>
    </citation>
    <scope>NUCLEOTIDE SEQUENCE [LARGE SCALE GENOMIC DNA]</scope>
</reference>
<evidence type="ECO:0000313" key="2">
    <source>
        <dbReference type="EMBL" id="CAK0889499.1"/>
    </source>
</evidence>
<evidence type="ECO:0008006" key="4">
    <source>
        <dbReference type="Google" id="ProtNLM"/>
    </source>
</evidence>
<keyword evidence="1" id="KW-1133">Transmembrane helix</keyword>
<name>A0ABN9WVW5_9DINO</name>
<feature type="transmembrane region" description="Helical" evidence="1">
    <location>
        <begin position="90"/>
        <end position="110"/>
    </location>
</feature>
<dbReference type="EMBL" id="CAUYUJ010019220">
    <property type="protein sequence ID" value="CAK0889499.1"/>
    <property type="molecule type" value="Genomic_DNA"/>
</dbReference>
<keyword evidence="3" id="KW-1185">Reference proteome</keyword>